<accession>A0AAD5WH11</accession>
<reference evidence="1" key="1">
    <citation type="submission" date="2021-06" db="EMBL/GenBank/DDBJ databases">
        <title>Parelaphostrongylus tenuis whole genome reference sequence.</title>
        <authorList>
            <person name="Garwood T.J."/>
            <person name="Larsen P.A."/>
            <person name="Fountain-Jones N.M."/>
            <person name="Garbe J.R."/>
            <person name="Macchietto M.G."/>
            <person name="Kania S.A."/>
            <person name="Gerhold R.W."/>
            <person name="Richards J.E."/>
            <person name="Wolf T.M."/>
        </authorList>
    </citation>
    <scope>NUCLEOTIDE SEQUENCE</scope>
    <source>
        <strain evidence="1">MNPRO001-30</strain>
        <tissue evidence="1">Meninges</tissue>
    </source>
</reference>
<dbReference type="EMBL" id="JAHQIW010006464">
    <property type="protein sequence ID" value="KAJ1369233.1"/>
    <property type="molecule type" value="Genomic_DNA"/>
</dbReference>
<keyword evidence="2" id="KW-1185">Reference proteome</keyword>
<name>A0AAD5WH11_PARTN</name>
<evidence type="ECO:0000313" key="2">
    <source>
        <dbReference type="Proteomes" id="UP001196413"/>
    </source>
</evidence>
<evidence type="ECO:0000313" key="1">
    <source>
        <dbReference type="EMBL" id="KAJ1369233.1"/>
    </source>
</evidence>
<gene>
    <name evidence="1" type="ORF">KIN20_030646</name>
</gene>
<dbReference type="Proteomes" id="UP001196413">
    <property type="component" value="Unassembled WGS sequence"/>
</dbReference>
<comment type="caution">
    <text evidence="1">The sequence shown here is derived from an EMBL/GenBank/DDBJ whole genome shotgun (WGS) entry which is preliminary data.</text>
</comment>
<dbReference type="AlphaFoldDB" id="A0AAD5WH11"/>
<sequence>MIMIFDSGSLYYLASVWNLKPPSLGDDTVAIGIAVRYLNRQALLKMRGARRIKFNVIAAQETETKKTDLRQLNKGTLLIRGKRCYHNMQEA</sequence>
<protein>
    <submittedName>
        <fullName evidence="1">Uncharacterized protein</fullName>
    </submittedName>
</protein>
<proteinExistence type="predicted"/>
<organism evidence="1 2">
    <name type="scientific">Parelaphostrongylus tenuis</name>
    <name type="common">Meningeal worm</name>
    <dbReference type="NCBI Taxonomy" id="148309"/>
    <lineage>
        <taxon>Eukaryota</taxon>
        <taxon>Metazoa</taxon>
        <taxon>Ecdysozoa</taxon>
        <taxon>Nematoda</taxon>
        <taxon>Chromadorea</taxon>
        <taxon>Rhabditida</taxon>
        <taxon>Rhabditina</taxon>
        <taxon>Rhabditomorpha</taxon>
        <taxon>Strongyloidea</taxon>
        <taxon>Metastrongylidae</taxon>
        <taxon>Parelaphostrongylus</taxon>
    </lineage>
</organism>